<feature type="transmembrane region" description="Helical" evidence="1">
    <location>
        <begin position="705"/>
        <end position="724"/>
    </location>
</feature>
<keyword evidence="3" id="KW-1185">Reference proteome</keyword>
<protein>
    <submittedName>
        <fullName evidence="2">Uncharacterized protein</fullName>
    </submittedName>
</protein>
<name>A0A4Z2DRC6_SCHJA</name>
<accession>A0A4Z2DRC6</accession>
<dbReference type="Proteomes" id="UP000311919">
    <property type="component" value="Unassembled WGS sequence"/>
</dbReference>
<gene>
    <name evidence="2" type="ORF">EWB00_009491</name>
</gene>
<dbReference type="AlphaFoldDB" id="A0A4Z2DRC6"/>
<dbReference type="PANTHER" id="PTHR34284:SF1">
    <property type="entry name" value="FG-GAP REPEAT-CONTAINING PROTEIN"/>
    <property type="match status" value="1"/>
</dbReference>
<reference evidence="2 3" key="1">
    <citation type="submission" date="2019-03" db="EMBL/GenBank/DDBJ databases">
        <title>An improved genome assembly of the fluke Schistosoma japonicum.</title>
        <authorList>
            <person name="Hu W."/>
            <person name="Luo F."/>
            <person name="Yin M."/>
            <person name="Mo X."/>
            <person name="Sun C."/>
            <person name="Wu Q."/>
            <person name="Zhu B."/>
            <person name="Xiang M."/>
            <person name="Wang J."/>
            <person name="Wang Y."/>
            <person name="Zhang T."/>
            <person name="Xu B."/>
            <person name="Zheng H."/>
            <person name="Feng Z."/>
        </authorList>
    </citation>
    <scope>NUCLEOTIDE SEQUENCE [LARGE SCALE GENOMIC DNA]</scope>
    <source>
        <strain evidence="2">HuSjv2</strain>
        <tissue evidence="2">Worms</tissue>
    </source>
</reference>
<keyword evidence="1" id="KW-0812">Transmembrane</keyword>
<dbReference type="PANTHER" id="PTHR34284">
    <property type="entry name" value="FG-GAP REPEAT-CONTAINING PROTEIN"/>
    <property type="match status" value="1"/>
</dbReference>
<keyword evidence="1" id="KW-0472">Membrane</keyword>
<organism evidence="2 3">
    <name type="scientific">Schistosoma japonicum</name>
    <name type="common">Blood fluke</name>
    <dbReference type="NCBI Taxonomy" id="6182"/>
    <lineage>
        <taxon>Eukaryota</taxon>
        <taxon>Metazoa</taxon>
        <taxon>Spiralia</taxon>
        <taxon>Lophotrochozoa</taxon>
        <taxon>Platyhelminthes</taxon>
        <taxon>Trematoda</taxon>
        <taxon>Digenea</taxon>
        <taxon>Strigeidida</taxon>
        <taxon>Schistosomatoidea</taxon>
        <taxon>Schistosomatidae</taxon>
        <taxon>Schistosoma</taxon>
    </lineage>
</organism>
<keyword evidence="1" id="KW-1133">Transmembrane helix</keyword>
<evidence type="ECO:0000256" key="1">
    <source>
        <dbReference type="SAM" id="Phobius"/>
    </source>
</evidence>
<sequence>MSLKLIISSVRLKHLWILVLAYVLSFIIVDHHSHSLIPIWALHLKTNRQVPFESDESSYYLVNTVIEYSQCNLSICLSLVVSQSLNSSTSDLIVFQFPVLKSLEFSVMDSHNKKTRFLSFRTMHSKTFDKRILRLKSVTYRGSLFHVAIEYRQINSQMNTTVAFEVAVYDSHLGELWRRGLHQIQMSGDPLNFKTVPISLSLDLTCGLVYPKLCGVVFVGFLINNVNVTHYSTISFSLEDGKILWHHLAGDFEDTTKRAYESDLALKNWKLQISKQYQFRTHIDESPWTEFTESLSQILPIRWYGIDSCEIRLVHVTKNSEHVLDDTLRTPNAIVVVHPSGLDLLDLKSGHPITTISLRWKIGSTYIILSTPISDSSINPQLGSPTIYELRIDSEITDSPLTGLQIKVHSISDQVNSSLESDFSHTIDCLGLFIRHEYVPGSWKVVKSPYSDSMIAIHSSTYHGLCRPFRMWEYSRLGRSNWQEDSRKSTPPVVVKKRHSPSSGLAILWHSLMNDKGDEFNSHEMNQHSSHGHYDIFFLTSDGIITSVSNHGYENWRVSSEVSWLQVSRTLGALETHEDGRSIDKHLNDLYIEQFHPSLTAVNLASLGSDFMRDFSLFPGTKRIMQTIPLLVSTGWDSVSVVDRSSGKFLAAHGLPTQPTGQPTVIPLVLSNITRLSEVVNVPSILLVPCNDILVGFVLVQALRLWLLIPLIISLTVSFFVLTWCCDLDAQTSSNSQIN</sequence>
<proteinExistence type="predicted"/>
<feature type="transmembrane region" description="Helical" evidence="1">
    <location>
        <begin position="12"/>
        <end position="29"/>
    </location>
</feature>
<comment type="caution">
    <text evidence="2">The sequence shown here is derived from an EMBL/GenBank/DDBJ whole genome shotgun (WGS) entry which is preliminary data.</text>
</comment>
<dbReference type="STRING" id="6182.A0A4Z2DRC6"/>
<evidence type="ECO:0000313" key="3">
    <source>
        <dbReference type="Proteomes" id="UP000311919"/>
    </source>
</evidence>
<evidence type="ECO:0000313" key="2">
    <source>
        <dbReference type="EMBL" id="TNN19081.1"/>
    </source>
</evidence>
<dbReference type="EMBL" id="SKCS01000056">
    <property type="protein sequence ID" value="TNN19081.1"/>
    <property type="molecule type" value="Genomic_DNA"/>
</dbReference>
<dbReference type="OrthoDB" id="270568at2759"/>